<accession>A0A8E2DYU0</accession>
<organism evidence="1 2">
    <name type="scientific">Lepidopterella palustris CBS 459.81</name>
    <dbReference type="NCBI Taxonomy" id="1314670"/>
    <lineage>
        <taxon>Eukaryota</taxon>
        <taxon>Fungi</taxon>
        <taxon>Dikarya</taxon>
        <taxon>Ascomycota</taxon>
        <taxon>Pezizomycotina</taxon>
        <taxon>Dothideomycetes</taxon>
        <taxon>Pleosporomycetidae</taxon>
        <taxon>Mytilinidiales</taxon>
        <taxon>Argynnaceae</taxon>
        <taxon>Lepidopterella</taxon>
    </lineage>
</organism>
<dbReference type="InterPro" id="IPR024079">
    <property type="entry name" value="MetalloPept_cat_dom_sf"/>
</dbReference>
<keyword evidence="2" id="KW-1185">Reference proteome</keyword>
<dbReference type="OrthoDB" id="4507347at2759"/>
<sequence length="160" mass="18487">KVFAYTQRPRRIDRYDQIQICPWFLEYAMKDSYRFKNDVKADLLARMALKLDELVTDKWYTPVDLIMLFDKVTLHELTHTWAGTETIDVGGRSGYGWKNYRALSTVVTNPTTQAYGPEKNAGMFSGSNISRNTPVPLLTDNNEKIHMQFSRLVGMDQLTL</sequence>
<reference evidence="1 2" key="1">
    <citation type="journal article" date="2016" name="Nat. Commun.">
        <title>Ectomycorrhizal ecology is imprinted in the genome of the dominant symbiotic fungus Cenococcum geophilum.</title>
        <authorList>
            <consortium name="DOE Joint Genome Institute"/>
            <person name="Peter M."/>
            <person name="Kohler A."/>
            <person name="Ohm R.A."/>
            <person name="Kuo A."/>
            <person name="Krutzmann J."/>
            <person name="Morin E."/>
            <person name="Arend M."/>
            <person name="Barry K.W."/>
            <person name="Binder M."/>
            <person name="Choi C."/>
            <person name="Clum A."/>
            <person name="Copeland A."/>
            <person name="Grisel N."/>
            <person name="Haridas S."/>
            <person name="Kipfer T."/>
            <person name="LaButti K."/>
            <person name="Lindquist E."/>
            <person name="Lipzen A."/>
            <person name="Maire R."/>
            <person name="Meier B."/>
            <person name="Mihaltcheva S."/>
            <person name="Molinier V."/>
            <person name="Murat C."/>
            <person name="Poggeler S."/>
            <person name="Quandt C.A."/>
            <person name="Sperisen C."/>
            <person name="Tritt A."/>
            <person name="Tisserant E."/>
            <person name="Crous P.W."/>
            <person name="Henrissat B."/>
            <person name="Nehls U."/>
            <person name="Egli S."/>
            <person name="Spatafora J.W."/>
            <person name="Grigoriev I.V."/>
            <person name="Martin F.M."/>
        </authorList>
    </citation>
    <scope>NUCLEOTIDE SEQUENCE [LARGE SCALE GENOMIC DNA]</scope>
    <source>
        <strain evidence="1 2">CBS 459.81</strain>
    </source>
</reference>
<evidence type="ECO:0000313" key="2">
    <source>
        <dbReference type="Proteomes" id="UP000250266"/>
    </source>
</evidence>
<dbReference type="AlphaFoldDB" id="A0A8E2DYU0"/>
<dbReference type="Proteomes" id="UP000250266">
    <property type="component" value="Unassembled WGS sequence"/>
</dbReference>
<protein>
    <submittedName>
        <fullName evidence="1">Uncharacterized protein</fullName>
    </submittedName>
</protein>
<feature type="non-terminal residue" evidence="1">
    <location>
        <position position="1"/>
    </location>
</feature>
<proteinExistence type="predicted"/>
<evidence type="ECO:0000313" key="1">
    <source>
        <dbReference type="EMBL" id="OCK74168.1"/>
    </source>
</evidence>
<name>A0A8E2DYU0_9PEZI</name>
<dbReference type="EMBL" id="KV745542">
    <property type="protein sequence ID" value="OCK74168.1"/>
    <property type="molecule type" value="Genomic_DNA"/>
</dbReference>
<dbReference type="Gene3D" id="3.40.390.10">
    <property type="entry name" value="Collagenase (Catalytic Domain)"/>
    <property type="match status" value="1"/>
</dbReference>
<gene>
    <name evidence="1" type="ORF">K432DRAFT_311268</name>
</gene>
<dbReference type="GO" id="GO:0008237">
    <property type="term" value="F:metallopeptidase activity"/>
    <property type="evidence" value="ECO:0007669"/>
    <property type="project" value="InterPro"/>
</dbReference>